<evidence type="ECO:0000259" key="1">
    <source>
        <dbReference type="Pfam" id="PF00080"/>
    </source>
</evidence>
<evidence type="ECO:0000313" key="3">
    <source>
        <dbReference type="Proteomes" id="UP001224775"/>
    </source>
</evidence>
<dbReference type="EMBL" id="JATAAI010000017">
    <property type="protein sequence ID" value="KAK1739600.1"/>
    <property type="molecule type" value="Genomic_DNA"/>
</dbReference>
<dbReference type="Proteomes" id="UP001224775">
    <property type="component" value="Unassembled WGS sequence"/>
</dbReference>
<reference evidence="2" key="1">
    <citation type="submission" date="2023-06" db="EMBL/GenBank/DDBJ databases">
        <title>Survivors Of The Sea: Transcriptome response of Skeletonema marinoi to long-term dormancy.</title>
        <authorList>
            <person name="Pinder M.I.M."/>
            <person name="Kourtchenko O."/>
            <person name="Robertson E.K."/>
            <person name="Larsson T."/>
            <person name="Maumus F."/>
            <person name="Osuna-Cruz C.M."/>
            <person name="Vancaester E."/>
            <person name="Stenow R."/>
            <person name="Vandepoele K."/>
            <person name="Ploug H."/>
            <person name="Bruchert V."/>
            <person name="Godhe A."/>
            <person name="Topel M."/>
        </authorList>
    </citation>
    <scope>NUCLEOTIDE SEQUENCE</scope>
    <source>
        <strain evidence="2">R05AC</strain>
    </source>
</reference>
<protein>
    <recommendedName>
        <fullName evidence="1">Superoxide dismutase copper/zinc binding domain-containing protein</fullName>
    </recommendedName>
</protein>
<dbReference type="GO" id="GO:0046872">
    <property type="term" value="F:metal ion binding"/>
    <property type="evidence" value="ECO:0007669"/>
    <property type="project" value="InterPro"/>
</dbReference>
<dbReference type="SUPFAM" id="SSF49329">
    <property type="entry name" value="Cu,Zn superoxide dismutase-like"/>
    <property type="match status" value="1"/>
</dbReference>
<name>A0AAD8Y5Q8_9STRA</name>
<dbReference type="AlphaFoldDB" id="A0AAD8Y5Q8"/>
<dbReference type="GO" id="GO:0006801">
    <property type="term" value="P:superoxide metabolic process"/>
    <property type="evidence" value="ECO:0007669"/>
    <property type="project" value="InterPro"/>
</dbReference>
<accession>A0AAD8Y5Q8</accession>
<dbReference type="Gene3D" id="2.60.40.200">
    <property type="entry name" value="Superoxide dismutase, copper/zinc binding domain"/>
    <property type="match status" value="1"/>
</dbReference>
<gene>
    <name evidence="2" type="ORF">QTG54_009359</name>
</gene>
<evidence type="ECO:0000313" key="2">
    <source>
        <dbReference type="EMBL" id="KAK1739600.1"/>
    </source>
</evidence>
<comment type="caution">
    <text evidence="2">The sequence shown here is derived from an EMBL/GenBank/DDBJ whole genome shotgun (WGS) entry which is preliminary data.</text>
</comment>
<dbReference type="Pfam" id="PF00080">
    <property type="entry name" value="Sod_Cu"/>
    <property type="match status" value="1"/>
</dbReference>
<feature type="domain" description="Superoxide dismutase copper/zinc binding" evidence="1">
    <location>
        <begin position="57"/>
        <end position="170"/>
    </location>
</feature>
<dbReference type="InterPro" id="IPR036423">
    <property type="entry name" value="SOD-like_Cu/Zn_dom_sf"/>
</dbReference>
<keyword evidence="3" id="KW-1185">Reference proteome</keyword>
<dbReference type="InterPro" id="IPR001424">
    <property type="entry name" value="SOD_Cu_Zn_dom"/>
</dbReference>
<organism evidence="2 3">
    <name type="scientific">Skeletonema marinoi</name>
    <dbReference type="NCBI Taxonomy" id="267567"/>
    <lineage>
        <taxon>Eukaryota</taxon>
        <taxon>Sar</taxon>
        <taxon>Stramenopiles</taxon>
        <taxon>Ochrophyta</taxon>
        <taxon>Bacillariophyta</taxon>
        <taxon>Coscinodiscophyceae</taxon>
        <taxon>Thalassiosirophycidae</taxon>
        <taxon>Thalassiosirales</taxon>
        <taxon>Skeletonemataceae</taxon>
        <taxon>Skeletonema</taxon>
        <taxon>Skeletonema marinoi-dohrnii complex</taxon>
    </lineage>
</organism>
<sequence length="172" mass="18338">MSIVRTAERLTYNISRGRSMIDLEVEAKSKMPSLEQRGTQNNCLRVPSHRGSGSLLMKVKGLSELVAGGVHIHAGTSCDDTISQGGHYWNTDVLKSGGPKDNGDAWFNMASSLAPTGTGYSTDEDGEGVAYFFFNNGFGYNGNVGHAVVIHDEVAPPLGNGDYARIACGILE</sequence>
<proteinExistence type="predicted"/>